<dbReference type="RefSeq" id="XP_043009603.1">
    <property type="nucleotide sequence ID" value="XM_043154312.1"/>
</dbReference>
<name>A0A9P7S224_9AGAR</name>
<reference evidence="2" key="1">
    <citation type="journal article" date="2021" name="Genome Biol. Evol.">
        <title>The assembled and annotated genome of the fairy-ring fungus Marasmius oreades.</title>
        <authorList>
            <person name="Hiltunen M."/>
            <person name="Ament-Velasquez S.L."/>
            <person name="Johannesson H."/>
        </authorList>
    </citation>
    <scope>NUCLEOTIDE SEQUENCE</scope>
    <source>
        <strain evidence="2">03SP1</strain>
    </source>
</reference>
<dbReference type="GeneID" id="66078492"/>
<feature type="transmembrane region" description="Helical" evidence="1">
    <location>
        <begin position="12"/>
        <end position="34"/>
    </location>
</feature>
<dbReference type="AlphaFoldDB" id="A0A9P7S224"/>
<evidence type="ECO:0000313" key="3">
    <source>
        <dbReference type="Proteomes" id="UP001049176"/>
    </source>
</evidence>
<dbReference type="KEGG" id="more:E1B28_009416"/>
<keyword evidence="1" id="KW-1133">Transmembrane helix</keyword>
<proteinExistence type="predicted"/>
<keyword evidence="3" id="KW-1185">Reference proteome</keyword>
<evidence type="ECO:0000313" key="2">
    <source>
        <dbReference type="EMBL" id="KAG7093133.1"/>
    </source>
</evidence>
<sequence length="231" mass="25767">MQPCLLHVAFKVFSACVVYSLVHVIFTLRVYALYDGSRRIAFIFGLVCAARLAVGVYDISSKVTLGIAHPHLVAHWFNHLCFPIRAFPGDFGIVFFWRVLRYLFIIDTEKAFNSSVEITTQFTLCYLTLRKTLFLEGGWSLKVLSIGSVLNRDALVAPLAFTAIFTAVITARPVDAALFIFPTLIAVPSCLACHTIVDLQRLGDEPTSEVSDEMIFSTLDNVWDSRTHTAV</sequence>
<keyword evidence="1" id="KW-0472">Membrane</keyword>
<comment type="caution">
    <text evidence="2">The sequence shown here is derived from an EMBL/GenBank/DDBJ whole genome shotgun (WGS) entry which is preliminary data.</text>
</comment>
<accession>A0A9P7S224</accession>
<feature type="transmembrane region" description="Helical" evidence="1">
    <location>
        <begin position="40"/>
        <end position="59"/>
    </location>
</feature>
<dbReference type="EMBL" id="CM032185">
    <property type="protein sequence ID" value="KAG7093133.1"/>
    <property type="molecule type" value="Genomic_DNA"/>
</dbReference>
<protein>
    <submittedName>
        <fullName evidence="2">Uncharacterized protein</fullName>
    </submittedName>
</protein>
<keyword evidence="1" id="KW-0812">Transmembrane</keyword>
<gene>
    <name evidence="2" type="ORF">E1B28_009416</name>
</gene>
<organism evidence="2 3">
    <name type="scientific">Marasmius oreades</name>
    <name type="common">fairy-ring Marasmius</name>
    <dbReference type="NCBI Taxonomy" id="181124"/>
    <lineage>
        <taxon>Eukaryota</taxon>
        <taxon>Fungi</taxon>
        <taxon>Dikarya</taxon>
        <taxon>Basidiomycota</taxon>
        <taxon>Agaricomycotina</taxon>
        <taxon>Agaricomycetes</taxon>
        <taxon>Agaricomycetidae</taxon>
        <taxon>Agaricales</taxon>
        <taxon>Marasmiineae</taxon>
        <taxon>Marasmiaceae</taxon>
        <taxon>Marasmius</taxon>
    </lineage>
</organism>
<evidence type="ECO:0000256" key="1">
    <source>
        <dbReference type="SAM" id="Phobius"/>
    </source>
</evidence>
<dbReference type="Proteomes" id="UP001049176">
    <property type="component" value="Chromosome 5"/>
</dbReference>
<dbReference type="OrthoDB" id="3020506at2759"/>